<reference evidence="10" key="1">
    <citation type="submission" date="2016-10" db="EMBL/GenBank/DDBJ databases">
        <authorList>
            <person name="Varghese N."/>
            <person name="Submissions S."/>
        </authorList>
    </citation>
    <scope>NUCLEOTIDE SEQUENCE [LARGE SCALE GENOMIC DNA]</scope>
    <source>
        <strain evidence="10">KPR-1</strain>
    </source>
</reference>
<dbReference type="Pfam" id="PF08482">
    <property type="entry name" value="HrpB_C"/>
    <property type="match status" value="1"/>
</dbReference>
<evidence type="ECO:0000259" key="8">
    <source>
        <dbReference type="PROSITE" id="PS51194"/>
    </source>
</evidence>
<evidence type="ECO:0000256" key="5">
    <source>
        <dbReference type="ARBA" id="ARBA00022840"/>
    </source>
</evidence>
<evidence type="ECO:0000259" key="7">
    <source>
        <dbReference type="PROSITE" id="PS51192"/>
    </source>
</evidence>
<dbReference type="RefSeq" id="WP_143027392.1">
    <property type="nucleotide sequence ID" value="NZ_FNQV01000011.1"/>
</dbReference>
<keyword evidence="2" id="KW-0547">Nucleotide-binding</keyword>
<dbReference type="GO" id="GO:0003724">
    <property type="term" value="F:RNA helicase activity"/>
    <property type="evidence" value="ECO:0007669"/>
    <property type="project" value="UniProtKB-EC"/>
</dbReference>
<keyword evidence="10" id="KW-1185">Reference proteome</keyword>
<gene>
    <name evidence="9" type="ORF">SAMN02910418_01867</name>
</gene>
<evidence type="ECO:0000313" key="9">
    <source>
        <dbReference type="EMBL" id="SEA55203.1"/>
    </source>
</evidence>
<dbReference type="AlphaFoldDB" id="A0A1H4C4G8"/>
<feature type="region of interest" description="Disordered" evidence="6">
    <location>
        <begin position="804"/>
        <end position="830"/>
    </location>
</feature>
<dbReference type="EC" id="3.6.4.13" evidence="1"/>
<dbReference type="Pfam" id="PF00270">
    <property type="entry name" value="DEAD"/>
    <property type="match status" value="1"/>
</dbReference>
<dbReference type="InterPro" id="IPR027417">
    <property type="entry name" value="P-loop_NTPase"/>
</dbReference>
<dbReference type="SMART" id="SM00847">
    <property type="entry name" value="HA2"/>
    <property type="match status" value="1"/>
</dbReference>
<dbReference type="SMART" id="SM00490">
    <property type="entry name" value="HELICc"/>
    <property type="match status" value="1"/>
</dbReference>
<evidence type="ECO:0000313" key="10">
    <source>
        <dbReference type="Proteomes" id="UP000199288"/>
    </source>
</evidence>
<dbReference type="InterPro" id="IPR010225">
    <property type="entry name" value="HrpB"/>
</dbReference>
<keyword evidence="4 9" id="KW-0347">Helicase</keyword>
<keyword evidence="5" id="KW-0067">ATP-binding</keyword>
<evidence type="ECO:0000256" key="6">
    <source>
        <dbReference type="SAM" id="MobiDB-lite"/>
    </source>
</evidence>
<dbReference type="OrthoDB" id="9805617at2"/>
<feature type="domain" description="Helicase C-terminal" evidence="8">
    <location>
        <begin position="221"/>
        <end position="387"/>
    </location>
</feature>
<dbReference type="GO" id="GO:0005524">
    <property type="term" value="F:ATP binding"/>
    <property type="evidence" value="ECO:0007669"/>
    <property type="project" value="UniProtKB-KW"/>
</dbReference>
<dbReference type="InterPro" id="IPR001650">
    <property type="entry name" value="Helicase_C-like"/>
</dbReference>
<dbReference type="Gene3D" id="1.20.120.1080">
    <property type="match status" value="1"/>
</dbReference>
<organism evidence="9 10">
    <name type="scientific">Bowdeniella nasicola</name>
    <dbReference type="NCBI Taxonomy" id="208480"/>
    <lineage>
        <taxon>Bacteria</taxon>
        <taxon>Bacillati</taxon>
        <taxon>Actinomycetota</taxon>
        <taxon>Actinomycetes</taxon>
        <taxon>Actinomycetales</taxon>
        <taxon>Actinomycetaceae</taxon>
        <taxon>Bowdeniella</taxon>
    </lineage>
</organism>
<dbReference type="PANTHER" id="PTHR43519:SF1">
    <property type="entry name" value="ATP-DEPENDENT RNA HELICASE HRPB"/>
    <property type="match status" value="1"/>
</dbReference>
<dbReference type="InterPro" id="IPR013689">
    <property type="entry name" value="RNA_helicase_ATP-dep_HrpB_C"/>
</dbReference>
<dbReference type="EMBL" id="FNQV01000011">
    <property type="protein sequence ID" value="SEA55203.1"/>
    <property type="molecule type" value="Genomic_DNA"/>
</dbReference>
<evidence type="ECO:0000256" key="1">
    <source>
        <dbReference type="ARBA" id="ARBA00012552"/>
    </source>
</evidence>
<dbReference type="Gene3D" id="3.40.50.300">
    <property type="entry name" value="P-loop containing nucleotide triphosphate hydrolases"/>
    <property type="match status" value="2"/>
</dbReference>
<dbReference type="SMART" id="SM00487">
    <property type="entry name" value="DEXDc"/>
    <property type="match status" value="1"/>
</dbReference>
<dbReference type="PROSITE" id="PS51194">
    <property type="entry name" value="HELICASE_CTER"/>
    <property type="match status" value="1"/>
</dbReference>
<dbReference type="PANTHER" id="PTHR43519">
    <property type="entry name" value="ATP-DEPENDENT RNA HELICASE HRPB"/>
    <property type="match status" value="1"/>
</dbReference>
<dbReference type="InterPro" id="IPR048333">
    <property type="entry name" value="HA2_WH"/>
</dbReference>
<accession>A0A1H4C4G8</accession>
<evidence type="ECO:0000256" key="2">
    <source>
        <dbReference type="ARBA" id="ARBA00022741"/>
    </source>
</evidence>
<dbReference type="InterPro" id="IPR014001">
    <property type="entry name" value="Helicase_ATP-bd"/>
</dbReference>
<dbReference type="Pfam" id="PF04408">
    <property type="entry name" value="WHD_HA2"/>
    <property type="match status" value="1"/>
</dbReference>
<dbReference type="InterPro" id="IPR002464">
    <property type="entry name" value="DNA/RNA_helicase_DEAH_CS"/>
</dbReference>
<dbReference type="Proteomes" id="UP000199288">
    <property type="component" value="Unassembled WGS sequence"/>
</dbReference>
<protein>
    <recommendedName>
        <fullName evidence="1">RNA helicase</fullName>
        <ecNumber evidence="1">3.6.4.13</ecNumber>
    </recommendedName>
</protein>
<dbReference type="PROSITE" id="PS00690">
    <property type="entry name" value="DEAH_ATP_HELICASE"/>
    <property type="match status" value="1"/>
</dbReference>
<dbReference type="PROSITE" id="PS51192">
    <property type="entry name" value="HELICASE_ATP_BIND_1"/>
    <property type="match status" value="1"/>
</dbReference>
<keyword evidence="3" id="KW-0378">Hydrolase</keyword>
<proteinExistence type="predicted"/>
<sequence length="830" mass="87532">MRTLQDILDGSALPAASLANELSALSRAVITAPPGSGKTTLVPVMAAIRAGGRSRIVVAEPRRIAVRAAARHLAGLAGERVGGRIGYSVRGDSRRSHETVIEFVTTGLLVARMVHEPDLAGVGAVILDEVHERSLDTDLALAFALDIADLRQDLDVWAMSATTDAGALAELMSEGERPVPVVSAQGRLFDVDTELIAPPTRLRALDERGMTREYQAYVADQAVAAMNEVAGRGEAGTLLVFVPSARDVDVVVSLARGRTRAHVLPLHGQLPAAEQDRAIAQSNEPRIVVTTAVAETGLTVAGVVGVIDAALSRQPRYDAARDAARLVTVRASKASMTQRAGRAGRTQEGFARRLIAPGEYAALRPADPPESATADLTGAALTLAAWGDGDGSASRLLDPLPPAALAQAQNNLRALGARDSAGRLTDLGRRLATLPLDPRLGAALLAGADLLGARRAAALTAALDSGRRAPGGDARLLLRPREDACARDRLLRALGGESSQPPSRPELDNDAAVALLIARAHPTFIAQRREGQDRRYLTAGGLGVELAADSPLIGASWLAVGEVQRIADTYLVRTAAPLPAALLELAGAHLMTTTLEHHIEDRRIRATRVASLGKIPLHREGTAPNPAVAAALARDLIADHGTAIVADPGDALTSLLARLAYLRRERGEPWPDFSPAAIAARPELLASCAARLAAGRSARREDLRTDIQAALPWPEAAHLDDLVPERLTLPSGRSATVSYTPDGPRLAAKLQEFFSATASPAILARPVILELLAPGGQTLATTADLASFWTSAYPSVRAEMRGRYPKHPWPEDPLSAEPTRATNRALRKRG</sequence>
<feature type="domain" description="Helicase ATP-binding" evidence="7">
    <location>
        <begin position="19"/>
        <end position="181"/>
    </location>
</feature>
<dbReference type="InterPro" id="IPR007502">
    <property type="entry name" value="Helicase-assoc_dom"/>
</dbReference>
<evidence type="ECO:0000256" key="4">
    <source>
        <dbReference type="ARBA" id="ARBA00022806"/>
    </source>
</evidence>
<dbReference type="PIRSF" id="PIRSF005496">
    <property type="entry name" value="ATP_hel_hrpB"/>
    <property type="match status" value="1"/>
</dbReference>
<dbReference type="Pfam" id="PF00271">
    <property type="entry name" value="Helicase_C"/>
    <property type="match status" value="1"/>
</dbReference>
<dbReference type="GO" id="GO:0016787">
    <property type="term" value="F:hydrolase activity"/>
    <property type="evidence" value="ECO:0007669"/>
    <property type="project" value="UniProtKB-KW"/>
</dbReference>
<dbReference type="InterPro" id="IPR011545">
    <property type="entry name" value="DEAD/DEAH_box_helicase_dom"/>
</dbReference>
<dbReference type="CDD" id="cd18791">
    <property type="entry name" value="SF2_C_RHA"/>
    <property type="match status" value="1"/>
</dbReference>
<evidence type="ECO:0000256" key="3">
    <source>
        <dbReference type="ARBA" id="ARBA00022801"/>
    </source>
</evidence>
<dbReference type="GO" id="GO:0003676">
    <property type="term" value="F:nucleic acid binding"/>
    <property type="evidence" value="ECO:0007669"/>
    <property type="project" value="InterPro"/>
</dbReference>
<name>A0A1H4C4G8_9ACTO</name>
<dbReference type="SUPFAM" id="SSF52540">
    <property type="entry name" value="P-loop containing nucleoside triphosphate hydrolases"/>
    <property type="match status" value="1"/>
</dbReference>